<evidence type="ECO:0000313" key="3">
    <source>
        <dbReference type="Proteomes" id="UP000243723"/>
    </source>
</evidence>
<dbReference type="AlphaFoldDB" id="A0A2P7YQ69"/>
<proteinExistence type="predicted"/>
<evidence type="ECO:0000256" key="1">
    <source>
        <dbReference type="SAM" id="MobiDB-lite"/>
    </source>
</evidence>
<feature type="compositionally biased region" description="Basic residues" evidence="1">
    <location>
        <begin position="163"/>
        <end position="173"/>
    </location>
</feature>
<sequence>MKLKCQQLPERPKTIPATDRVLNHAPISRLPQGKPVQTTNSPGSPYPNWIHSIKSPLNGFSDSEDSDAERYYAPGTREGFLRHEREVLNSTSSVIKGAQFNMETAIETSMVNTAGFLVTDKPWNVRRTRSGRLSGAGIDRGGVEKASTGRPIASQGQYLNKGMGRHIVKRRRLSERSAEASVTKRQKTKTSRRKSAP</sequence>
<feature type="compositionally biased region" description="Basic residues" evidence="1">
    <location>
        <begin position="184"/>
        <end position="197"/>
    </location>
</feature>
<reference evidence="2 3" key="1">
    <citation type="submission" date="2017-05" db="EMBL/GenBank/DDBJ databases">
        <title>Draft genome sequence of Elsinoe australis.</title>
        <authorList>
            <person name="Cheng Q."/>
        </authorList>
    </citation>
    <scope>NUCLEOTIDE SEQUENCE [LARGE SCALE GENOMIC DNA]</scope>
    <source>
        <strain evidence="2 3">NL1</strain>
    </source>
</reference>
<evidence type="ECO:0000313" key="2">
    <source>
        <dbReference type="EMBL" id="PSK38094.1"/>
    </source>
</evidence>
<protein>
    <submittedName>
        <fullName evidence="2">Uncharacterized protein</fullName>
    </submittedName>
</protein>
<dbReference type="EMBL" id="NHZQ01000404">
    <property type="protein sequence ID" value="PSK38094.1"/>
    <property type="molecule type" value="Genomic_DNA"/>
</dbReference>
<organism evidence="2 3">
    <name type="scientific">Elsinoe australis</name>
    <dbReference type="NCBI Taxonomy" id="40998"/>
    <lineage>
        <taxon>Eukaryota</taxon>
        <taxon>Fungi</taxon>
        <taxon>Dikarya</taxon>
        <taxon>Ascomycota</taxon>
        <taxon>Pezizomycotina</taxon>
        <taxon>Dothideomycetes</taxon>
        <taxon>Dothideomycetidae</taxon>
        <taxon>Myriangiales</taxon>
        <taxon>Elsinoaceae</taxon>
        <taxon>Elsinoe</taxon>
    </lineage>
</organism>
<name>A0A2P7YQ69_9PEZI</name>
<accession>A0A2P7YQ69</accession>
<comment type="caution">
    <text evidence="2">The sequence shown here is derived from an EMBL/GenBank/DDBJ whole genome shotgun (WGS) entry which is preliminary data.</text>
</comment>
<dbReference type="Proteomes" id="UP000243723">
    <property type="component" value="Unassembled WGS sequence"/>
</dbReference>
<keyword evidence="3" id="KW-1185">Reference proteome</keyword>
<feature type="region of interest" description="Disordered" evidence="1">
    <location>
        <begin position="154"/>
        <end position="197"/>
    </location>
</feature>
<gene>
    <name evidence="2" type="ORF">B9Z65_1285</name>
</gene>